<evidence type="ECO:0000313" key="2">
    <source>
        <dbReference type="EMBL" id="PIA14547.1"/>
    </source>
</evidence>
<feature type="compositionally biased region" description="Polar residues" evidence="1">
    <location>
        <begin position="55"/>
        <end position="68"/>
    </location>
</feature>
<keyword evidence="3" id="KW-1185">Reference proteome</keyword>
<proteinExistence type="predicted"/>
<accession>A0A2G5B742</accession>
<evidence type="ECO:0000256" key="1">
    <source>
        <dbReference type="SAM" id="MobiDB-lite"/>
    </source>
</evidence>
<feature type="compositionally biased region" description="Polar residues" evidence="1">
    <location>
        <begin position="204"/>
        <end position="223"/>
    </location>
</feature>
<gene>
    <name evidence="2" type="ORF">COEREDRAFT_82676</name>
</gene>
<feature type="region of interest" description="Disordered" evidence="1">
    <location>
        <begin position="55"/>
        <end position="79"/>
    </location>
</feature>
<feature type="non-terminal residue" evidence="2">
    <location>
        <position position="223"/>
    </location>
</feature>
<feature type="region of interest" description="Disordered" evidence="1">
    <location>
        <begin position="179"/>
        <end position="223"/>
    </location>
</feature>
<dbReference type="Proteomes" id="UP000242474">
    <property type="component" value="Unassembled WGS sequence"/>
</dbReference>
<evidence type="ECO:0000313" key="3">
    <source>
        <dbReference type="Proteomes" id="UP000242474"/>
    </source>
</evidence>
<sequence length="223" mass="24206">MLVEQHRFLIRDLGHARAAIGALKQVVQAKDERLDLCEAANAELHQRVAQLENSLAQGQHSHLSSEAAQTGAPAEDNSDTQTYQYEPELQQVSRPLSGYATGFELAERPVHHLPRVFSGDYSADMHAMESSVEALASVITSMPRDADSVDAIIARTTPEPPEEPALSEPRRRSRLLSAFRLSSYGGTPGESVGGTTKHKRRSVSLGSTRLQKPSPDVSQSVGT</sequence>
<organism evidence="2 3">
    <name type="scientific">Coemansia reversa (strain ATCC 12441 / NRRL 1564)</name>
    <dbReference type="NCBI Taxonomy" id="763665"/>
    <lineage>
        <taxon>Eukaryota</taxon>
        <taxon>Fungi</taxon>
        <taxon>Fungi incertae sedis</taxon>
        <taxon>Zoopagomycota</taxon>
        <taxon>Kickxellomycotina</taxon>
        <taxon>Kickxellomycetes</taxon>
        <taxon>Kickxellales</taxon>
        <taxon>Kickxellaceae</taxon>
        <taxon>Coemansia</taxon>
    </lineage>
</organism>
<name>A0A2G5B742_COERN</name>
<dbReference type="OrthoDB" id="5599102at2759"/>
<protein>
    <submittedName>
        <fullName evidence="2">Uncharacterized protein</fullName>
    </submittedName>
</protein>
<dbReference type="EMBL" id="KZ303516">
    <property type="protein sequence ID" value="PIA14547.1"/>
    <property type="molecule type" value="Genomic_DNA"/>
</dbReference>
<dbReference type="AlphaFoldDB" id="A0A2G5B742"/>
<reference evidence="2 3" key="1">
    <citation type="journal article" date="2015" name="Genome Biol. Evol.">
        <title>Phylogenomic analyses indicate that early fungi evolved digesting cell walls of algal ancestors of land plants.</title>
        <authorList>
            <person name="Chang Y."/>
            <person name="Wang S."/>
            <person name="Sekimoto S."/>
            <person name="Aerts A.L."/>
            <person name="Choi C."/>
            <person name="Clum A."/>
            <person name="LaButti K.M."/>
            <person name="Lindquist E.A."/>
            <person name="Yee Ngan C."/>
            <person name="Ohm R.A."/>
            <person name="Salamov A.A."/>
            <person name="Grigoriev I.V."/>
            <person name="Spatafora J.W."/>
            <person name="Berbee M.L."/>
        </authorList>
    </citation>
    <scope>NUCLEOTIDE SEQUENCE [LARGE SCALE GENOMIC DNA]</scope>
    <source>
        <strain evidence="2 3">NRRL 1564</strain>
    </source>
</reference>